<keyword evidence="1" id="KW-0446">Lipid-binding</keyword>
<dbReference type="PANTHER" id="PTHR33434:SF2">
    <property type="entry name" value="FATTY ACID-BINDING PROTEIN TM_1468"/>
    <property type="match status" value="1"/>
</dbReference>
<reference evidence="2 3" key="1">
    <citation type="journal article" date="2017" name="Nature">
        <title>Atmospheric trace gases support primary production in Antarctic desert surface soil.</title>
        <authorList>
            <person name="Ji M."/>
            <person name="Greening C."/>
            <person name="Vanwonterghem I."/>
            <person name="Carere C.R."/>
            <person name="Bay S.K."/>
            <person name="Steen J.A."/>
            <person name="Montgomery K."/>
            <person name="Lines T."/>
            <person name="Beardall J."/>
            <person name="van Dorst J."/>
            <person name="Snape I."/>
            <person name="Stott M.B."/>
            <person name="Hugenholtz P."/>
            <person name="Ferrari B.C."/>
        </authorList>
    </citation>
    <scope>NUCLEOTIDE SEQUENCE [LARGE SCALE GENOMIC DNA]</scope>
    <source>
        <strain evidence="2">RRmetagenome_bin12</strain>
    </source>
</reference>
<dbReference type="AlphaFoldDB" id="A0A2W6A190"/>
<dbReference type="InterPro" id="IPR043168">
    <property type="entry name" value="DegV_C"/>
</dbReference>
<evidence type="ECO:0008006" key="4">
    <source>
        <dbReference type="Google" id="ProtNLM"/>
    </source>
</evidence>
<comment type="caution">
    <text evidence="2">The sequence shown here is derived from an EMBL/GenBank/DDBJ whole genome shotgun (WGS) entry which is preliminary data.</text>
</comment>
<dbReference type="GO" id="GO:0008289">
    <property type="term" value="F:lipid binding"/>
    <property type="evidence" value="ECO:0007669"/>
    <property type="project" value="UniProtKB-KW"/>
</dbReference>
<dbReference type="Gene3D" id="3.40.50.10170">
    <property type="match status" value="1"/>
</dbReference>
<dbReference type="PROSITE" id="PS51482">
    <property type="entry name" value="DEGV"/>
    <property type="match status" value="1"/>
</dbReference>
<organism evidence="2 3">
    <name type="scientific">Candidatus Aeolococcus gillhamiae</name>
    <dbReference type="NCBI Taxonomy" id="3127015"/>
    <lineage>
        <taxon>Bacteria</taxon>
        <taxon>Bacillati</taxon>
        <taxon>Candidatus Dormiibacterota</taxon>
        <taxon>Candidatus Dormibacteria</taxon>
        <taxon>Candidatus Aeolococcales</taxon>
        <taxon>Candidatus Aeolococcaceae</taxon>
        <taxon>Candidatus Aeolococcus</taxon>
    </lineage>
</organism>
<dbReference type="Proteomes" id="UP000248724">
    <property type="component" value="Unassembled WGS sequence"/>
</dbReference>
<gene>
    <name evidence="2" type="ORF">DLM65_11170</name>
</gene>
<evidence type="ECO:0000313" key="2">
    <source>
        <dbReference type="EMBL" id="PZR79268.1"/>
    </source>
</evidence>
<evidence type="ECO:0000256" key="1">
    <source>
        <dbReference type="ARBA" id="ARBA00023121"/>
    </source>
</evidence>
<dbReference type="InterPro" id="IPR003797">
    <property type="entry name" value="DegV"/>
</dbReference>
<dbReference type="EMBL" id="QHBU01000213">
    <property type="protein sequence ID" value="PZR79268.1"/>
    <property type="molecule type" value="Genomic_DNA"/>
</dbReference>
<sequence length="291" mass="30435">MVTSRRVGLVVDTGAALEQRIDGGRAVVAMHVDIGGASIDNSADGEVYVRLRRGEKATTSTPSPGEYLAAFEQLTGVEAIVCLTIPARWSGTFASATVAAGMFRDCRDVPTVDVVETPTAAVAYGLVARIADALGAAGADRDAVLARVRSACDEVRMYGALETLEYVARSGRVPALVAGVSDALHVRPVFEMHGGGTGRVALARTDAGVLRALERVARERLEPGRPHWLMLFHADAAERAVELRERLLAVCDVASDETVALAPVIGVYTGPGAVGFAALPVHATDPPAVTQ</sequence>
<dbReference type="SUPFAM" id="SSF82549">
    <property type="entry name" value="DAK1/DegV-like"/>
    <property type="match status" value="1"/>
</dbReference>
<protein>
    <recommendedName>
        <fullName evidence="4">DegV family protein</fullName>
    </recommendedName>
</protein>
<dbReference type="Gene3D" id="3.30.1180.10">
    <property type="match status" value="1"/>
</dbReference>
<dbReference type="NCBIfam" id="TIGR00762">
    <property type="entry name" value="DegV"/>
    <property type="match status" value="1"/>
</dbReference>
<dbReference type="PANTHER" id="PTHR33434">
    <property type="entry name" value="DEGV DOMAIN-CONTAINING PROTEIN DR_1986-RELATED"/>
    <property type="match status" value="1"/>
</dbReference>
<name>A0A2W6A190_9BACT</name>
<dbReference type="Pfam" id="PF02645">
    <property type="entry name" value="DegV"/>
    <property type="match status" value="1"/>
</dbReference>
<evidence type="ECO:0000313" key="3">
    <source>
        <dbReference type="Proteomes" id="UP000248724"/>
    </source>
</evidence>
<accession>A0A2W6A190</accession>
<dbReference type="InterPro" id="IPR050270">
    <property type="entry name" value="DegV_domain_contain"/>
</dbReference>
<proteinExistence type="predicted"/>